<proteinExistence type="predicted"/>
<sequence>MKILDYLKYLGLGASWHIMPPFLAFLISLGFLLYLFFKAHLDHKLDWKKQEDEMKKWEIETNVNPKRKSKPPS</sequence>
<evidence type="ECO:0000256" key="1">
    <source>
        <dbReference type="SAM" id="Phobius"/>
    </source>
</evidence>
<feature type="transmembrane region" description="Helical" evidence="1">
    <location>
        <begin position="18"/>
        <end position="37"/>
    </location>
</feature>
<dbReference type="Proteomes" id="UP001338309">
    <property type="component" value="Unassembled WGS sequence"/>
</dbReference>
<comment type="caution">
    <text evidence="2">The sequence shown here is derived from an EMBL/GenBank/DDBJ whole genome shotgun (WGS) entry which is preliminary data.</text>
</comment>
<gene>
    <name evidence="2" type="ORF">Aconfl_43330</name>
</gene>
<dbReference type="EMBL" id="BTPD01000025">
    <property type="protein sequence ID" value="GMQ31688.1"/>
    <property type="molecule type" value="Genomic_DNA"/>
</dbReference>
<protein>
    <submittedName>
        <fullName evidence="2">Uncharacterized protein</fullName>
    </submittedName>
</protein>
<evidence type="ECO:0000313" key="3">
    <source>
        <dbReference type="Proteomes" id="UP001338309"/>
    </source>
</evidence>
<organism evidence="2 3">
    <name type="scientific">Algoriphagus confluentis</name>
    <dbReference type="NCBI Taxonomy" id="1697556"/>
    <lineage>
        <taxon>Bacteria</taxon>
        <taxon>Pseudomonadati</taxon>
        <taxon>Bacteroidota</taxon>
        <taxon>Cytophagia</taxon>
        <taxon>Cytophagales</taxon>
        <taxon>Cyclobacteriaceae</taxon>
        <taxon>Algoriphagus</taxon>
    </lineage>
</organism>
<keyword evidence="3" id="KW-1185">Reference proteome</keyword>
<evidence type="ECO:0000313" key="2">
    <source>
        <dbReference type="EMBL" id="GMQ31688.1"/>
    </source>
</evidence>
<reference evidence="2 3" key="1">
    <citation type="submission" date="2023-08" db="EMBL/GenBank/DDBJ databases">
        <title>Draft genome sequence of Algoriphagus confluentis.</title>
        <authorList>
            <person name="Takatani N."/>
            <person name="Hosokawa M."/>
            <person name="Sawabe T."/>
        </authorList>
    </citation>
    <scope>NUCLEOTIDE SEQUENCE [LARGE SCALE GENOMIC DNA]</scope>
    <source>
        <strain evidence="2 3">NBRC 111222</strain>
    </source>
</reference>
<keyword evidence="1" id="KW-0472">Membrane</keyword>
<keyword evidence="1" id="KW-1133">Transmembrane helix</keyword>
<keyword evidence="1" id="KW-0812">Transmembrane</keyword>
<accession>A0ABQ6PWX0</accession>
<name>A0ABQ6PWX0_9BACT</name>